<proteinExistence type="predicted"/>
<accession>A0A165BP33</accession>
<dbReference type="GO" id="GO:0008757">
    <property type="term" value="F:S-adenosylmethionine-dependent methyltransferase activity"/>
    <property type="evidence" value="ECO:0007669"/>
    <property type="project" value="UniProtKB-ARBA"/>
</dbReference>
<dbReference type="STRING" id="1314785.A0A165BP33"/>
<dbReference type="Gene3D" id="3.40.50.150">
    <property type="entry name" value="Vaccinia Virus protein VP39"/>
    <property type="match status" value="1"/>
</dbReference>
<sequence>MCAGPNFPAGLDIGPSTGKTVDSPDDLDPHFGAAAQKHAIGTYGIAGRVWEASYAMLAYLNYPSGDDLLEFDPPPFTLSNPHSEPLTVVELGSGTGLVASRVAALLKPGRDLLYATDLPEVCPLLENNLRDCSTVIVRPLGWGNRDDAVAIASDLQPRPPMSDSSRVGHRITHIICSDLIYFPALLAPLLRTLLHLTSPLVLPFDEESPLLIISYKIRSLSKETPFWSAFGLWFSFSPVLHRVKRKTGKHDTHIGNAWTRFQPPMDNEEMFIFAARRRPESHSWAIPEEDAELLRGAGARGTSASKVDDTFETMLLMWTGCR</sequence>
<dbReference type="PANTHER" id="PTHR14614:SF161">
    <property type="match status" value="1"/>
</dbReference>
<dbReference type="InParanoid" id="A0A165BP33"/>
<gene>
    <name evidence="2" type="ORF">LAESUDRAFT_731255</name>
</gene>
<dbReference type="RefSeq" id="XP_040759138.1">
    <property type="nucleotide sequence ID" value="XM_040910008.1"/>
</dbReference>
<keyword evidence="3" id="KW-1185">Reference proteome</keyword>
<dbReference type="GO" id="GO:0032991">
    <property type="term" value="C:protein-containing complex"/>
    <property type="evidence" value="ECO:0007669"/>
    <property type="project" value="TreeGrafter"/>
</dbReference>
<evidence type="ECO:0000313" key="3">
    <source>
        <dbReference type="Proteomes" id="UP000076871"/>
    </source>
</evidence>
<evidence type="ECO:0000313" key="2">
    <source>
        <dbReference type="EMBL" id="KZT01398.1"/>
    </source>
</evidence>
<dbReference type="OrthoDB" id="413520at2759"/>
<dbReference type="GO" id="GO:0005829">
    <property type="term" value="C:cytosol"/>
    <property type="evidence" value="ECO:0007669"/>
    <property type="project" value="TreeGrafter"/>
</dbReference>
<evidence type="ECO:0008006" key="4">
    <source>
        <dbReference type="Google" id="ProtNLM"/>
    </source>
</evidence>
<dbReference type="InterPro" id="IPR019410">
    <property type="entry name" value="Methyltransf_16"/>
</dbReference>
<evidence type="ECO:0000256" key="1">
    <source>
        <dbReference type="SAM" id="MobiDB-lite"/>
    </source>
</evidence>
<feature type="region of interest" description="Disordered" evidence="1">
    <location>
        <begin position="1"/>
        <end position="23"/>
    </location>
</feature>
<dbReference type="AlphaFoldDB" id="A0A165BP33"/>
<protein>
    <recommendedName>
        <fullName evidence="4">Methyltransferase-domain-containing protein</fullName>
    </recommendedName>
</protein>
<dbReference type="SUPFAM" id="SSF53335">
    <property type="entry name" value="S-adenosyl-L-methionine-dependent methyltransferases"/>
    <property type="match status" value="1"/>
</dbReference>
<organism evidence="2 3">
    <name type="scientific">Laetiporus sulphureus 93-53</name>
    <dbReference type="NCBI Taxonomy" id="1314785"/>
    <lineage>
        <taxon>Eukaryota</taxon>
        <taxon>Fungi</taxon>
        <taxon>Dikarya</taxon>
        <taxon>Basidiomycota</taxon>
        <taxon>Agaricomycotina</taxon>
        <taxon>Agaricomycetes</taxon>
        <taxon>Polyporales</taxon>
        <taxon>Laetiporus</taxon>
    </lineage>
</organism>
<dbReference type="EMBL" id="KV427665">
    <property type="protein sequence ID" value="KZT01398.1"/>
    <property type="molecule type" value="Genomic_DNA"/>
</dbReference>
<name>A0A165BP33_9APHY</name>
<reference evidence="2 3" key="1">
    <citation type="journal article" date="2016" name="Mol. Biol. Evol.">
        <title>Comparative Genomics of Early-Diverging Mushroom-Forming Fungi Provides Insights into the Origins of Lignocellulose Decay Capabilities.</title>
        <authorList>
            <person name="Nagy L.G."/>
            <person name="Riley R."/>
            <person name="Tritt A."/>
            <person name="Adam C."/>
            <person name="Daum C."/>
            <person name="Floudas D."/>
            <person name="Sun H."/>
            <person name="Yadav J.S."/>
            <person name="Pangilinan J."/>
            <person name="Larsson K.H."/>
            <person name="Matsuura K."/>
            <person name="Barry K."/>
            <person name="Labutti K."/>
            <person name="Kuo R."/>
            <person name="Ohm R.A."/>
            <person name="Bhattacharya S.S."/>
            <person name="Shirouzu T."/>
            <person name="Yoshinaga Y."/>
            <person name="Martin F.M."/>
            <person name="Grigoriev I.V."/>
            <person name="Hibbett D.S."/>
        </authorList>
    </citation>
    <scope>NUCLEOTIDE SEQUENCE [LARGE SCALE GENOMIC DNA]</scope>
    <source>
        <strain evidence="2 3">93-53</strain>
    </source>
</reference>
<dbReference type="InterPro" id="IPR029063">
    <property type="entry name" value="SAM-dependent_MTases_sf"/>
</dbReference>
<dbReference type="Proteomes" id="UP000076871">
    <property type="component" value="Unassembled WGS sequence"/>
</dbReference>
<dbReference type="PANTHER" id="PTHR14614">
    <property type="entry name" value="HEPATOCELLULAR CARCINOMA-ASSOCIATED ANTIGEN"/>
    <property type="match status" value="1"/>
</dbReference>
<dbReference type="GeneID" id="63827037"/>
<dbReference type="Pfam" id="PF10294">
    <property type="entry name" value="Methyltransf_16"/>
    <property type="match status" value="1"/>
</dbReference>